<organism evidence="1 2">
    <name type="scientific">Lithospermum erythrorhizon</name>
    <name type="common">Purple gromwell</name>
    <name type="synonym">Lithospermum officinale var. erythrorhizon</name>
    <dbReference type="NCBI Taxonomy" id="34254"/>
    <lineage>
        <taxon>Eukaryota</taxon>
        <taxon>Viridiplantae</taxon>
        <taxon>Streptophyta</taxon>
        <taxon>Embryophyta</taxon>
        <taxon>Tracheophyta</taxon>
        <taxon>Spermatophyta</taxon>
        <taxon>Magnoliopsida</taxon>
        <taxon>eudicotyledons</taxon>
        <taxon>Gunneridae</taxon>
        <taxon>Pentapetalae</taxon>
        <taxon>asterids</taxon>
        <taxon>lamiids</taxon>
        <taxon>Boraginales</taxon>
        <taxon>Boraginaceae</taxon>
        <taxon>Boraginoideae</taxon>
        <taxon>Lithospermeae</taxon>
        <taxon>Lithospermum</taxon>
    </lineage>
</organism>
<dbReference type="Proteomes" id="UP001454036">
    <property type="component" value="Unassembled WGS sequence"/>
</dbReference>
<reference evidence="1 2" key="1">
    <citation type="submission" date="2024-01" db="EMBL/GenBank/DDBJ databases">
        <title>The complete chloroplast genome sequence of Lithospermum erythrorhizon: insights into the phylogenetic relationship among Boraginaceae species and the maternal lineages of purple gromwells.</title>
        <authorList>
            <person name="Okada T."/>
            <person name="Watanabe K."/>
        </authorList>
    </citation>
    <scope>NUCLEOTIDE SEQUENCE [LARGE SCALE GENOMIC DNA]</scope>
</reference>
<evidence type="ECO:0000313" key="1">
    <source>
        <dbReference type="EMBL" id="GAA0167526.1"/>
    </source>
</evidence>
<sequence>MKLTQLELWDWKNGYMLLNTEVDDVEIEGIFKAWRCRPHRDLVVPMGYRCKIEVGLYGAHRDPEVPIGSRCNMLPGLCIAVRGPSRGHRDRHRNQGSRWGLDERRFNSINGD</sequence>
<gene>
    <name evidence="1" type="ORF">LIER_40393</name>
</gene>
<comment type="caution">
    <text evidence="1">The sequence shown here is derived from an EMBL/GenBank/DDBJ whole genome shotgun (WGS) entry which is preliminary data.</text>
</comment>
<protein>
    <submittedName>
        <fullName evidence="1">Uncharacterized protein</fullName>
    </submittedName>
</protein>
<evidence type="ECO:0000313" key="2">
    <source>
        <dbReference type="Proteomes" id="UP001454036"/>
    </source>
</evidence>
<accession>A0AAV3QX13</accession>
<dbReference type="AlphaFoldDB" id="A0AAV3QX13"/>
<keyword evidence="2" id="KW-1185">Reference proteome</keyword>
<proteinExistence type="predicted"/>
<name>A0AAV3QX13_LITER</name>
<dbReference type="EMBL" id="BAABME010023202">
    <property type="protein sequence ID" value="GAA0167526.1"/>
    <property type="molecule type" value="Genomic_DNA"/>
</dbReference>